<dbReference type="SUPFAM" id="SSF88659">
    <property type="entry name" value="Sigma3 and sigma4 domains of RNA polymerase sigma factors"/>
    <property type="match status" value="1"/>
</dbReference>
<gene>
    <name evidence="4" type="ORF">GOB81_14605</name>
</gene>
<evidence type="ECO:0000256" key="1">
    <source>
        <dbReference type="ARBA" id="ARBA00023015"/>
    </source>
</evidence>
<evidence type="ECO:0000259" key="3">
    <source>
        <dbReference type="Pfam" id="PF16509"/>
    </source>
</evidence>
<evidence type="ECO:0000256" key="2">
    <source>
        <dbReference type="ARBA" id="ARBA00023163"/>
    </source>
</evidence>
<keyword evidence="2" id="KW-0804">Transcription</keyword>
<comment type="caution">
    <text evidence="4">The sequence shown here is derived from an EMBL/GenBank/DDBJ whole genome shotgun (WGS) entry which is preliminary data.</text>
</comment>
<dbReference type="InterPro" id="IPR032428">
    <property type="entry name" value="TrfB"/>
</dbReference>
<feature type="domain" description="TrfB transcriptional repressor protein" evidence="3">
    <location>
        <begin position="4"/>
        <end position="86"/>
    </location>
</feature>
<evidence type="ECO:0000313" key="5">
    <source>
        <dbReference type="Proteomes" id="UP000631653"/>
    </source>
</evidence>
<protein>
    <recommendedName>
        <fullName evidence="3">TrfB transcriptional repressor protein domain-containing protein</fullName>
    </recommendedName>
</protein>
<dbReference type="InterPro" id="IPR053721">
    <property type="entry name" value="Fimbrial_Adhesin_Reg"/>
</dbReference>
<organism evidence="4 5">
    <name type="scientific">Acetobacter conturbans</name>
    <dbReference type="NCBI Taxonomy" id="1737472"/>
    <lineage>
        <taxon>Bacteria</taxon>
        <taxon>Pseudomonadati</taxon>
        <taxon>Pseudomonadota</taxon>
        <taxon>Alphaproteobacteria</taxon>
        <taxon>Acetobacterales</taxon>
        <taxon>Acetobacteraceae</taxon>
        <taxon>Acetobacter</taxon>
    </lineage>
</organism>
<keyword evidence="1" id="KW-0805">Transcription regulation</keyword>
<dbReference type="Proteomes" id="UP000631653">
    <property type="component" value="Unassembled WGS sequence"/>
</dbReference>
<keyword evidence="5" id="KW-1185">Reference proteome</keyword>
<dbReference type="RefSeq" id="WP_173571135.1">
    <property type="nucleotide sequence ID" value="NZ_WOSY01000020.1"/>
</dbReference>
<reference evidence="4 5" key="1">
    <citation type="journal article" date="2020" name="Int. J. Syst. Evol. Microbiol.">
        <title>Novel acetic acid bacteria from cider fermentations: Acetobacter conturbans sp. nov. and Acetobacter fallax sp. nov.</title>
        <authorList>
            <person name="Sombolestani A.S."/>
            <person name="Cleenwerck I."/>
            <person name="Cnockaert M."/>
            <person name="Borremans W."/>
            <person name="Wieme A.D."/>
            <person name="De Vuyst L."/>
            <person name="Vandamme P."/>
        </authorList>
    </citation>
    <scope>NUCLEOTIDE SEQUENCE [LARGE SCALE GENOMIC DNA]</scope>
    <source>
        <strain evidence="4 5">LMG 1627</strain>
    </source>
</reference>
<dbReference type="EMBL" id="WOSY01000020">
    <property type="protein sequence ID" value="NHN89835.1"/>
    <property type="molecule type" value="Genomic_DNA"/>
</dbReference>
<accession>A0ABX0K3J9</accession>
<evidence type="ECO:0000313" key="4">
    <source>
        <dbReference type="EMBL" id="NHN89835.1"/>
    </source>
</evidence>
<dbReference type="InterPro" id="IPR013324">
    <property type="entry name" value="RNA_pol_sigma_r3/r4-like"/>
</dbReference>
<proteinExistence type="predicted"/>
<sequence length="100" mass="11358">MSTMTNAEFSALAKKLTRMEPESLEIARAVLVDGRQQKDVAQEYNLTKQRLSQIMRRMMLARADVPAGWTKVEVWLPPSAAREVKAIEERERQALSAEAQ</sequence>
<dbReference type="Pfam" id="PF16509">
    <property type="entry name" value="KORA"/>
    <property type="match status" value="1"/>
</dbReference>
<dbReference type="Gene3D" id="1.10.10.2690">
    <property type="match status" value="1"/>
</dbReference>
<name>A0ABX0K3J9_9PROT</name>